<feature type="compositionally biased region" description="Polar residues" evidence="1">
    <location>
        <begin position="1"/>
        <end position="16"/>
    </location>
</feature>
<keyword evidence="4" id="KW-1185">Reference proteome</keyword>
<dbReference type="Proteomes" id="UP000002710">
    <property type="component" value="Chromosome"/>
</dbReference>
<dbReference type="eggNOG" id="ENOG50349GI">
    <property type="taxonomic scope" value="Bacteria"/>
</dbReference>
<protein>
    <recommendedName>
        <fullName evidence="5">ABC-type transporter, integral membrane subunit</fullName>
    </recommendedName>
</protein>
<gene>
    <name evidence="3" type="ordered locus">Dde_2975</name>
</gene>
<feature type="transmembrane region" description="Helical" evidence="2">
    <location>
        <begin position="123"/>
        <end position="142"/>
    </location>
</feature>
<dbReference type="RefSeq" id="WP_011368744.1">
    <property type="nucleotide sequence ID" value="NC_007519.1"/>
</dbReference>
<evidence type="ECO:0000313" key="4">
    <source>
        <dbReference type="Proteomes" id="UP000002710"/>
    </source>
</evidence>
<organism evidence="3 4">
    <name type="scientific">Oleidesulfovibrio alaskensis (strain ATCC BAA-1058 / DSM 17464 / G20)</name>
    <name type="common">Desulfovibrio alaskensis</name>
    <dbReference type="NCBI Taxonomy" id="207559"/>
    <lineage>
        <taxon>Bacteria</taxon>
        <taxon>Pseudomonadati</taxon>
        <taxon>Thermodesulfobacteriota</taxon>
        <taxon>Desulfovibrionia</taxon>
        <taxon>Desulfovibrionales</taxon>
        <taxon>Desulfovibrionaceae</taxon>
        <taxon>Oleidesulfovibrio</taxon>
    </lineage>
</organism>
<feature type="transmembrane region" description="Helical" evidence="2">
    <location>
        <begin position="245"/>
        <end position="268"/>
    </location>
</feature>
<evidence type="ECO:0000256" key="2">
    <source>
        <dbReference type="SAM" id="Phobius"/>
    </source>
</evidence>
<evidence type="ECO:0008006" key="5">
    <source>
        <dbReference type="Google" id="ProtNLM"/>
    </source>
</evidence>
<accession>Q30X27</accession>
<sequence length="273" mass="29809">MNTFPAPHLQQQTDRNTPPPRQIPLYRLDPRARLLCAGTLGVLVWQAPPLAVAAYALLVAALFLFSGTATRTGFSMARPYLWFVLLWAGVKLAADTAGLGPAAQATALPAADRLLEALPQAGLMALRLMVLIGIGLLLTLTGSPRSLGLAMAWFLKPVLGRRAWHAALSLALMVHFLPLIQKTVAQVRQAIRLRAPRCTAVRRWLLIPQATLRVMSQKTWAQTVAVAARGLDSPDAWEPDFPRQPGAWCLCGLFLLLAAAPVWLPFCLDFQIF</sequence>
<dbReference type="KEGG" id="dde:Dde_2975"/>
<keyword evidence="2" id="KW-0472">Membrane</keyword>
<dbReference type="STRING" id="207559.Dde_2975"/>
<dbReference type="AlphaFoldDB" id="Q30X27"/>
<keyword evidence="2" id="KW-0812">Transmembrane</keyword>
<evidence type="ECO:0000313" key="3">
    <source>
        <dbReference type="EMBL" id="ABB39769.1"/>
    </source>
</evidence>
<proteinExistence type="predicted"/>
<feature type="transmembrane region" description="Helical" evidence="2">
    <location>
        <begin position="80"/>
        <end position="103"/>
    </location>
</feature>
<keyword evidence="2" id="KW-1133">Transmembrane helix</keyword>
<feature type="transmembrane region" description="Helical" evidence="2">
    <location>
        <begin position="163"/>
        <end position="180"/>
    </location>
</feature>
<name>Q30X27_OLEA2</name>
<evidence type="ECO:0000256" key="1">
    <source>
        <dbReference type="SAM" id="MobiDB-lite"/>
    </source>
</evidence>
<reference evidence="3 4" key="1">
    <citation type="journal article" date="2011" name="J. Bacteriol.">
        <title>Complete genome sequence and updated annotation of Desulfovibrio alaskensis G20.</title>
        <authorList>
            <person name="Hauser L.J."/>
            <person name="Land M.L."/>
            <person name="Brown S.D."/>
            <person name="Larimer F."/>
            <person name="Keller K.L."/>
            <person name="Rapp-Giles B.J."/>
            <person name="Price M.N."/>
            <person name="Lin M."/>
            <person name="Bruce D.C."/>
            <person name="Detter J.C."/>
            <person name="Tapia R."/>
            <person name="Han C.S."/>
            <person name="Goodwin L.A."/>
            <person name="Cheng J.F."/>
            <person name="Pitluck S."/>
            <person name="Copeland A."/>
            <person name="Lucas S."/>
            <person name="Nolan M."/>
            <person name="Lapidus A.L."/>
            <person name="Palumbo A.V."/>
            <person name="Wall J.D."/>
        </authorList>
    </citation>
    <scope>NUCLEOTIDE SEQUENCE [LARGE SCALE GENOMIC DNA]</scope>
    <source>
        <strain evidence="4">ATCC BAA 1058 / DSM 17464 / G20</strain>
    </source>
</reference>
<dbReference type="HOGENOM" id="CLU_097089_0_0_7"/>
<feature type="region of interest" description="Disordered" evidence="1">
    <location>
        <begin position="1"/>
        <end position="21"/>
    </location>
</feature>
<feature type="transmembrane region" description="Helical" evidence="2">
    <location>
        <begin position="50"/>
        <end position="68"/>
    </location>
</feature>
<dbReference type="EMBL" id="CP000112">
    <property type="protein sequence ID" value="ABB39769.1"/>
    <property type="molecule type" value="Genomic_DNA"/>
</dbReference>